<proteinExistence type="predicted"/>
<name>A0A023B3Q1_GRENI</name>
<dbReference type="OrthoDB" id="427924at2759"/>
<evidence type="ECO:0000313" key="3">
    <source>
        <dbReference type="Proteomes" id="UP000019763"/>
    </source>
</evidence>
<dbReference type="SUPFAM" id="SSF56672">
    <property type="entry name" value="DNA/RNA polymerases"/>
    <property type="match status" value="1"/>
</dbReference>
<dbReference type="Proteomes" id="UP000019763">
    <property type="component" value="Unassembled WGS sequence"/>
</dbReference>
<comment type="caution">
    <text evidence="2">The sequence shown here is derived from an EMBL/GenBank/DDBJ whole genome shotgun (WGS) entry which is preliminary data.</text>
</comment>
<sequence length="107" mass="11931">AGFTTPIGLFELDVIPFGMKKSPAEFQRAMDSCFAVEANAVCYIDDIVICGQDFDSVVQRVKLQCMNTGFYLRLGRSEWFKDEVKSLGHVIGQTGIKVQASTSWRQS</sequence>
<feature type="domain" description="Reverse transcriptase" evidence="1">
    <location>
        <begin position="8"/>
        <end position="91"/>
    </location>
</feature>
<dbReference type="AlphaFoldDB" id="A0A023B3Q1"/>
<accession>A0A023B3Q1</accession>
<dbReference type="PANTHER" id="PTHR37984:SF5">
    <property type="entry name" value="PROTEIN NYNRIN-LIKE"/>
    <property type="match status" value="1"/>
</dbReference>
<gene>
    <name evidence="2" type="ORF">GNI_109430</name>
</gene>
<dbReference type="Gene3D" id="3.30.70.270">
    <property type="match status" value="1"/>
</dbReference>
<dbReference type="RefSeq" id="XP_011131454.1">
    <property type="nucleotide sequence ID" value="XM_011133152.1"/>
</dbReference>
<protein>
    <submittedName>
        <fullName evidence="2">Polyprotein</fullName>
    </submittedName>
</protein>
<dbReference type="InterPro" id="IPR043128">
    <property type="entry name" value="Rev_trsase/Diguanyl_cyclase"/>
</dbReference>
<dbReference type="VEuPathDB" id="CryptoDB:GNI_109430"/>
<dbReference type="PANTHER" id="PTHR37984">
    <property type="entry name" value="PROTEIN CBG26694"/>
    <property type="match status" value="1"/>
</dbReference>
<evidence type="ECO:0000259" key="1">
    <source>
        <dbReference type="Pfam" id="PF00078"/>
    </source>
</evidence>
<dbReference type="Pfam" id="PF00078">
    <property type="entry name" value="RVT_1"/>
    <property type="match status" value="1"/>
</dbReference>
<dbReference type="GeneID" id="22913874"/>
<dbReference type="EMBL" id="AFNH02000817">
    <property type="protein sequence ID" value="EZG55705.1"/>
    <property type="molecule type" value="Genomic_DNA"/>
</dbReference>
<dbReference type="InterPro" id="IPR050951">
    <property type="entry name" value="Retrovirus_Pol_polyprotein"/>
</dbReference>
<evidence type="ECO:0000313" key="2">
    <source>
        <dbReference type="EMBL" id="EZG55705.1"/>
    </source>
</evidence>
<keyword evidence="3" id="KW-1185">Reference proteome</keyword>
<dbReference type="InterPro" id="IPR000477">
    <property type="entry name" value="RT_dom"/>
</dbReference>
<dbReference type="Gene3D" id="3.10.10.10">
    <property type="entry name" value="HIV Type 1 Reverse Transcriptase, subunit A, domain 1"/>
    <property type="match status" value="1"/>
</dbReference>
<organism evidence="2 3">
    <name type="scientific">Gregarina niphandrodes</name>
    <name type="common">Septate eugregarine</name>
    <dbReference type="NCBI Taxonomy" id="110365"/>
    <lineage>
        <taxon>Eukaryota</taxon>
        <taxon>Sar</taxon>
        <taxon>Alveolata</taxon>
        <taxon>Apicomplexa</taxon>
        <taxon>Conoidasida</taxon>
        <taxon>Gregarinasina</taxon>
        <taxon>Eugregarinorida</taxon>
        <taxon>Gregarinidae</taxon>
        <taxon>Gregarina</taxon>
    </lineage>
</organism>
<dbReference type="InterPro" id="IPR043502">
    <property type="entry name" value="DNA/RNA_pol_sf"/>
</dbReference>
<reference evidence="2" key="1">
    <citation type="submission" date="2013-12" db="EMBL/GenBank/DDBJ databases">
        <authorList>
            <person name="Omoto C.K."/>
            <person name="Sibley D."/>
            <person name="Venepally P."/>
            <person name="Hadjithomas M."/>
            <person name="Karamycheva S."/>
            <person name="Brunk B."/>
            <person name="Roos D."/>
            <person name="Caler E."/>
            <person name="Lorenzi H."/>
        </authorList>
    </citation>
    <scope>NUCLEOTIDE SEQUENCE</scope>
</reference>
<feature type="non-terminal residue" evidence="2">
    <location>
        <position position="1"/>
    </location>
</feature>